<protein>
    <submittedName>
        <fullName evidence="1">Uncharacterized protein</fullName>
    </submittedName>
</protein>
<proteinExistence type="predicted"/>
<accession>A0A835F8X0</accession>
<comment type="caution">
    <text evidence="1">The sequence shown here is derived from an EMBL/GenBank/DDBJ whole genome shotgun (WGS) entry which is preliminary data.</text>
</comment>
<evidence type="ECO:0000313" key="1">
    <source>
        <dbReference type="EMBL" id="KAF8731994.1"/>
    </source>
</evidence>
<gene>
    <name evidence="1" type="ORF">HU200_015944</name>
</gene>
<name>A0A835F8X0_9POAL</name>
<evidence type="ECO:0000313" key="2">
    <source>
        <dbReference type="Proteomes" id="UP000636709"/>
    </source>
</evidence>
<organism evidence="1 2">
    <name type="scientific">Digitaria exilis</name>
    <dbReference type="NCBI Taxonomy" id="1010633"/>
    <lineage>
        <taxon>Eukaryota</taxon>
        <taxon>Viridiplantae</taxon>
        <taxon>Streptophyta</taxon>
        <taxon>Embryophyta</taxon>
        <taxon>Tracheophyta</taxon>
        <taxon>Spermatophyta</taxon>
        <taxon>Magnoliopsida</taxon>
        <taxon>Liliopsida</taxon>
        <taxon>Poales</taxon>
        <taxon>Poaceae</taxon>
        <taxon>PACMAD clade</taxon>
        <taxon>Panicoideae</taxon>
        <taxon>Panicodae</taxon>
        <taxon>Paniceae</taxon>
        <taxon>Anthephorinae</taxon>
        <taxon>Digitaria</taxon>
    </lineage>
</organism>
<dbReference type="Proteomes" id="UP000636709">
    <property type="component" value="Unassembled WGS sequence"/>
</dbReference>
<keyword evidence="2" id="KW-1185">Reference proteome</keyword>
<reference evidence="1" key="1">
    <citation type="submission" date="2020-07" db="EMBL/GenBank/DDBJ databases">
        <title>Genome sequence and genetic diversity analysis of an under-domesticated orphan crop, white fonio (Digitaria exilis).</title>
        <authorList>
            <person name="Bennetzen J.L."/>
            <person name="Chen S."/>
            <person name="Ma X."/>
            <person name="Wang X."/>
            <person name="Yssel A.E.J."/>
            <person name="Chaluvadi S.R."/>
            <person name="Johnson M."/>
            <person name="Gangashetty P."/>
            <person name="Hamidou F."/>
            <person name="Sanogo M.D."/>
            <person name="Zwaenepoel A."/>
            <person name="Wallace J."/>
            <person name="Van De Peer Y."/>
            <person name="Van Deynze A."/>
        </authorList>
    </citation>
    <scope>NUCLEOTIDE SEQUENCE</scope>
    <source>
        <tissue evidence="1">Leaves</tissue>
    </source>
</reference>
<sequence>MVVSVFRPMCSAASASSAGHGDPLVVGIHDVDDGHEAQFVDMSGHIVGTGDSREPGRLSWTSTPVLLAL</sequence>
<dbReference type="EMBL" id="JACEFO010001605">
    <property type="protein sequence ID" value="KAF8731994.1"/>
    <property type="molecule type" value="Genomic_DNA"/>
</dbReference>
<dbReference type="AlphaFoldDB" id="A0A835F8X0"/>